<dbReference type="OrthoDB" id="8959163at2"/>
<reference evidence="4 5" key="1">
    <citation type="submission" date="2016-03" db="EMBL/GenBank/DDBJ databases">
        <authorList>
            <consortium name="Pathogen Informatics"/>
        </authorList>
    </citation>
    <scope>NUCLEOTIDE SEQUENCE [LARGE SCALE GENOMIC DNA]</scope>
    <source>
        <strain evidence="4 5">NCTC13364</strain>
    </source>
</reference>
<dbReference type="InterPro" id="IPR057326">
    <property type="entry name" value="KR_dom"/>
</dbReference>
<evidence type="ECO:0000313" key="5">
    <source>
        <dbReference type="Proteomes" id="UP000077037"/>
    </source>
</evidence>
<dbReference type="PRINTS" id="PR00081">
    <property type="entry name" value="GDHRDH"/>
</dbReference>
<dbReference type="InterPro" id="IPR002347">
    <property type="entry name" value="SDR_fam"/>
</dbReference>
<accession>A0A157NIR7</accession>
<dbReference type="PANTHER" id="PTHR43943">
    <property type="entry name" value="DEHYDROGENASE/REDUCTASE (SDR FAMILY) MEMBER 4"/>
    <property type="match status" value="1"/>
</dbReference>
<dbReference type="Gene3D" id="3.40.50.720">
    <property type="entry name" value="NAD(P)-binding Rossmann-like Domain"/>
    <property type="match status" value="1"/>
</dbReference>
<comment type="similarity">
    <text evidence="1">Belongs to the short-chain dehydrogenases/reductases (SDR) family.</text>
</comment>
<dbReference type="InterPro" id="IPR036291">
    <property type="entry name" value="NAD(P)-bd_dom_sf"/>
</dbReference>
<gene>
    <name evidence="4" type="primary">fabG_9</name>
    <name evidence="4" type="ORF">SAMEA1982600_01706</name>
</gene>
<dbReference type="GO" id="GO:0004316">
    <property type="term" value="F:3-oxoacyl-[acyl-carrier-protein] reductase (NADPH) activity"/>
    <property type="evidence" value="ECO:0007669"/>
    <property type="project" value="UniProtKB-EC"/>
</dbReference>
<dbReference type="Pfam" id="PF13561">
    <property type="entry name" value="adh_short_C2"/>
    <property type="match status" value="1"/>
</dbReference>
<evidence type="ECO:0000256" key="1">
    <source>
        <dbReference type="ARBA" id="ARBA00006484"/>
    </source>
</evidence>
<evidence type="ECO:0000313" key="4">
    <source>
        <dbReference type="EMBL" id="SAI21215.1"/>
    </source>
</evidence>
<keyword evidence="2 4" id="KW-0560">Oxidoreductase</keyword>
<dbReference type="SMART" id="SM00822">
    <property type="entry name" value="PKS_KR"/>
    <property type="match status" value="1"/>
</dbReference>
<dbReference type="PANTHER" id="PTHR43943:SF17">
    <property type="entry name" value="3-PHENYLPROPIONATE-DIHYDRODIOL_CINNAMIC ACID-DIHYDRODIOL DEHYDROGENASE"/>
    <property type="match status" value="1"/>
</dbReference>
<name>A0A157NIR7_9BORD</name>
<protein>
    <submittedName>
        <fullName evidence="4">Short chain dehydrogenase</fullName>
        <ecNumber evidence="4">1.1.1.100</ecNumber>
    </submittedName>
</protein>
<proteinExistence type="inferred from homology"/>
<organism evidence="4 5">
    <name type="scientific">Bordetella ansorpii</name>
    <dbReference type="NCBI Taxonomy" id="288768"/>
    <lineage>
        <taxon>Bacteria</taxon>
        <taxon>Pseudomonadati</taxon>
        <taxon>Pseudomonadota</taxon>
        <taxon>Betaproteobacteria</taxon>
        <taxon>Burkholderiales</taxon>
        <taxon>Alcaligenaceae</taxon>
        <taxon>Bordetella</taxon>
    </lineage>
</organism>
<dbReference type="FunFam" id="3.40.50.720:FF:000084">
    <property type="entry name" value="Short-chain dehydrogenase reductase"/>
    <property type="match status" value="1"/>
</dbReference>
<evidence type="ECO:0000259" key="3">
    <source>
        <dbReference type="SMART" id="SM00822"/>
    </source>
</evidence>
<dbReference type="SUPFAM" id="SSF51735">
    <property type="entry name" value="NAD(P)-binding Rossmann-fold domains"/>
    <property type="match status" value="1"/>
</dbReference>
<dbReference type="AlphaFoldDB" id="A0A157NIR7"/>
<feature type="domain" description="Ketoreductase" evidence="3">
    <location>
        <begin position="8"/>
        <end position="175"/>
    </location>
</feature>
<sequence length="250" mass="26196">MNLELEGAKVLVSGGSRGIGRKIVECFLAEGAQVGFCARSEAGVSQAEIEMDHRAAGAAVDVTNAAEMAAWVEDAAHRMGGLDIIVPNVSALAGGADLEIWRRAFETDLLGTVTFVNAALPYLKASKAASIVLISSVSGREVDMFAEPYGVIKAALIHYGKTLSARHAADGIRVNTVSPGNVYFEEGVWGAIERDTPELFAKCLAQNPMGRMARPQEVAKAAVFLASPAASFTTGTNLLVDGGLTQGVQF</sequence>
<dbReference type="EMBL" id="FKBS01000014">
    <property type="protein sequence ID" value="SAI21215.1"/>
    <property type="molecule type" value="Genomic_DNA"/>
</dbReference>
<dbReference type="Proteomes" id="UP000077037">
    <property type="component" value="Unassembled WGS sequence"/>
</dbReference>
<dbReference type="RefSeq" id="WP_066410582.1">
    <property type="nucleotide sequence ID" value="NZ_FKBS01000014.1"/>
</dbReference>
<evidence type="ECO:0000256" key="2">
    <source>
        <dbReference type="ARBA" id="ARBA00023002"/>
    </source>
</evidence>
<dbReference type="EC" id="1.1.1.100" evidence="4"/>